<gene>
    <name evidence="2" type="ORF">S58_47560</name>
</gene>
<dbReference type="HOGENOM" id="CLU_209596_0_0_5"/>
<dbReference type="GeneID" id="301821170"/>
<dbReference type="KEGG" id="aol:S58_47560"/>
<proteinExistence type="predicted"/>
<dbReference type="PATRIC" id="fig|1245469.3.peg.4868"/>
<name>M4ZWK5_9BRAD</name>
<feature type="compositionally biased region" description="Low complexity" evidence="1">
    <location>
        <begin position="10"/>
        <end position="29"/>
    </location>
</feature>
<dbReference type="AlphaFoldDB" id="M4ZWK5"/>
<keyword evidence="3" id="KW-1185">Reference proteome</keyword>
<dbReference type="Proteomes" id="UP000011841">
    <property type="component" value="Chromosome"/>
</dbReference>
<reference evidence="2 3" key="1">
    <citation type="journal article" date="2013" name="Appl. Environ. Microbiol.">
        <title>Genome analysis suggests that the soil oligotrophic bacterium Agromonas oligotrophica (Bradyrhizobium oligotrophicum) is a nitrogen-fixing symbiont of Aeschynomene indica.</title>
        <authorList>
            <person name="Okubo T."/>
            <person name="Fukushima S."/>
            <person name="Itakura M."/>
            <person name="Oshima K."/>
            <person name="Longtonglang A."/>
            <person name="Teaumroong N."/>
            <person name="Mitsui H."/>
            <person name="Hattori M."/>
            <person name="Hattori R."/>
            <person name="Hattori T."/>
            <person name="Minamisawa K."/>
        </authorList>
    </citation>
    <scope>NUCLEOTIDE SEQUENCE [LARGE SCALE GENOMIC DNA]</scope>
    <source>
        <strain evidence="2 3">S58</strain>
    </source>
</reference>
<accession>M4ZWK5</accession>
<feature type="region of interest" description="Disordered" evidence="1">
    <location>
        <begin position="1"/>
        <end position="49"/>
    </location>
</feature>
<sequence>MSSLTDKNQGHQNPGQNQQGQTQGKPIQQRGGGRRPPGGQAQEEAPEKR</sequence>
<organism evidence="2 3">
    <name type="scientific">Bradyrhizobium oligotrophicum S58</name>
    <dbReference type="NCBI Taxonomy" id="1245469"/>
    <lineage>
        <taxon>Bacteria</taxon>
        <taxon>Pseudomonadati</taxon>
        <taxon>Pseudomonadota</taxon>
        <taxon>Alphaproteobacteria</taxon>
        <taxon>Hyphomicrobiales</taxon>
        <taxon>Nitrobacteraceae</taxon>
        <taxon>Bradyrhizobium</taxon>
    </lineage>
</organism>
<evidence type="ECO:0000256" key="1">
    <source>
        <dbReference type="SAM" id="MobiDB-lite"/>
    </source>
</evidence>
<evidence type="ECO:0000313" key="2">
    <source>
        <dbReference type="EMBL" id="BAM90735.1"/>
    </source>
</evidence>
<evidence type="ECO:0000313" key="3">
    <source>
        <dbReference type="Proteomes" id="UP000011841"/>
    </source>
</evidence>
<protein>
    <submittedName>
        <fullName evidence="2">Uncharacterized protein</fullName>
    </submittedName>
</protein>
<dbReference type="RefSeq" id="WP_015667825.1">
    <property type="nucleotide sequence ID" value="NC_020453.1"/>
</dbReference>
<dbReference type="EMBL" id="AP012603">
    <property type="protein sequence ID" value="BAM90735.1"/>
    <property type="molecule type" value="Genomic_DNA"/>
</dbReference>
<dbReference type="STRING" id="1245469.S58_47560"/>